<evidence type="ECO:0000313" key="9">
    <source>
        <dbReference type="EMBL" id="KPH85320.1"/>
    </source>
</evidence>
<dbReference type="Pfam" id="PF02491">
    <property type="entry name" value="SHS2_FTSA"/>
    <property type="match status" value="1"/>
</dbReference>
<dbReference type="EMBL" id="JUFX02000247">
    <property type="protein sequence ID" value="KPH85320.1"/>
    <property type="molecule type" value="Genomic_DNA"/>
</dbReference>
<keyword evidence="3 5" id="KW-0472">Membrane</keyword>
<dbReference type="HAMAP" id="MF_02033">
    <property type="entry name" value="FtsA"/>
    <property type="match status" value="1"/>
</dbReference>
<evidence type="ECO:0000256" key="7">
    <source>
        <dbReference type="SAM" id="MobiDB-lite"/>
    </source>
</evidence>
<keyword evidence="1 5" id="KW-1003">Cell membrane</keyword>
<keyword evidence="2 5" id="KW-0132">Cell division</keyword>
<evidence type="ECO:0000256" key="5">
    <source>
        <dbReference type="HAMAP-Rule" id="MF_02033"/>
    </source>
</evidence>
<dbReference type="PANTHER" id="PTHR32432">
    <property type="entry name" value="CELL DIVISION PROTEIN FTSA-RELATED"/>
    <property type="match status" value="1"/>
</dbReference>
<organism evidence="9 10">
    <name type="scientific">Komagataeibacter intermedius AF2</name>
    <dbReference type="NCBI Taxonomy" id="1458464"/>
    <lineage>
        <taxon>Bacteria</taxon>
        <taxon>Pseudomonadati</taxon>
        <taxon>Pseudomonadota</taxon>
        <taxon>Alphaproteobacteria</taxon>
        <taxon>Acetobacterales</taxon>
        <taxon>Acetobacteraceae</taxon>
        <taxon>Komagataeibacter</taxon>
    </lineage>
</organism>
<evidence type="ECO:0000256" key="2">
    <source>
        <dbReference type="ARBA" id="ARBA00022618"/>
    </source>
</evidence>
<comment type="function">
    <text evidence="5 6">Cell division protein that is involved in the assembly of the Z ring. May serve as a membrane anchor for the Z ring.</text>
</comment>
<dbReference type="CDD" id="cd24048">
    <property type="entry name" value="ASKHA_NBD_FtsA"/>
    <property type="match status" value="1"/>
</dbReference>
<dbReference type="OrthoDB" id="9810567at2"/>
<feature type="region of interest" description="Disordered" evidence="7">
    <location>
        <begin position="1"/>
        <end position="34"/>
    </location>
</feature>
<evidence type="ECO:0000256" key="3">
    <source>
        <dbReference type="ARBA" id="ARBA00023136"/>
    </source>
</evidence>
<comment type="subunit">
    <text evidence="5">Self-interacts. Interacts with FtsZ.</text>
</comment>
<protein>
    <recommendedName>
        <fullName evidence="5 6">Cell division protein FtsA</fullName>
    </recommendedName>
</protein>
<dbReference type="Pfam" id="PF14450">
    <property type="entry name" value="FtsA"/>
    <property type="match status" value="1"/>
</dbReference>
<dbReference type="GO" id="GO:0043093">
    <property type="term" value="P:FtsZ-dependent cytokinesis"/>
    <property type="evidence" value="ECO:0007669"/>
    <property type="project" value="UniProtKB-UniRule"/>
</dbReference>
<dbReference type="PIRSF" id="PIRSF003101">
    <property type="entry name" value="FtsA"/>
    <property type="match status" value="1"/>
</dbReference>
<feature type="compositionally biased region" description="Low complexity" evidence="7">
    <location>
        <begin position="25"/>
        <end position="34"/>
    </location>
</feature>
<evidence type="ECO:0000256" key="4">
    <source>
        <dbReference type="ARBA" id="ARBA00023306"/>
    </source>
</evidence>
<sequence>MAFFPPDRSKTEAGMTYPVPGPVRTTLPATKTTTAAAPVPAIRGAGTPARAPRPRPALSLVPEGERLPTRKLRTGPFSVLDIGSTKIVCLIGRGEPDNTIRILGHGWRRSHGVRSGGIVDLREAESAIRAAVAQAEDMATERRDSIFVNLSCGHPESRHINARWSVGGREITGNDVSRIITEGRMRAVSEGRSAIHTLPLDYAVDDTQEVLDPRGHLCDLLSARLHVIDANTTALRNLEAVLSRVELKIEGMVSSPLASGLAVMNEDERNLGATVVDMGGGTTSIGVFGEGRLLHTATIPVGGLHITRDIAHGLSTSIDNAERLKTMHGSAELLAGDDHNPILVQLIGDNDHHYVRIPRAKIVSIIHPRVEETLEMVRDRLEMAAVGPASDGRVILTGGGSLLEGIGPMAARILNRQVRLGRPRRIVGLPENAATWPMFSTSAGLLAWAAGAADEMGEPDVRDTRPGSLVRRFVDFIRDRV</sequence>
<feature type="domain" description="SHS2" evidence="8">
    <location>
        <begin position="77"/>
        <end position="263"/>
    </location>
</feature>
<dbReference type="PANTHER" id="PTHR32432:SF4">
    <property type="entry name" value="CELL DIVISION PROTEIN FTSA"/>
    <property type="match status" value="1"/>
</dbReference>
<evidence type="ECO:0000256" key="1">
    <source>
        <dbReference type="ARBA" id="ARBA00022475"/>
    </source>
</evidence>
<dbReference type="InterPro" id="IPR003494">
    <property type="entry name" value="SHS2_FtsA"/>
</dbReference>
<dbReference type="InterPro" id="IPR043129">
    <property type="entry name" value="ATPase_NBD"/>
</dbReference>
<dbReference type="Proteomes" id="UP000031553">
    <property type="component" value="Unassembled WGS sequence"/>
</dbReference>
<reference evidence="9 10" key="1">
    <citation type="submission" date="2015-07" db="EMBL/GenBank/DDBJ databases">
        <title>Draft Genome Sequence of Komagataeibacter intermedius Strain AF2, Isolated from Kombucha Tea.</title>
        <authorList>
            <person name="Santos R.A."/>
            <person name="Berretta A.A."/>
            <person name="Barud H.S."/>
            <person name="Ribeiro S.J."/>
            <person name="Gonzalez-Garcia L.N."/>
            <person name="Zucchi T.D."/>
            <person name="Goldman G.H."/>
            <person name="Riano-Pachon D.M."/>
        </authorList>
    </citation>
    <scope>NUCLEOTIDE SEQUENCE [LARGE SCALE GENOMIC DNA]</scope>
    <source>
        <strain evidence="9 10">AF2</strain>
    </source>
</reference>
<evidence type="ECO:0000259" key="8">
    <source>
        <dbReference type="SMART" id="SM00842"/>
    </source>
</evidence>
<comment type="subcellular location">
    <subcellularLocation>
        <location evidence="5">Cell membrane</location>
        <topology evidence="5">Peripheral membrane protein</topology>
        <orientation evidence="5">Cytoplasmic side</orientation>
    </subcellularLocation>
    <text evidence="5">Localizes to the Z ring in an FtsZ-dependent manner. Targeted to the membrane through a conserved C-terminal amphipathic helix.</text>
</comment>
<dbReference type="GO" id="GO:0009898">
    <property type="term" value="C:cytoplasmic side of plasma membrane"/>
    <property type="evidence" value="ECO:0007669"/>
    <property type="project" value="UniProtKB-UniRule"/>
</dbReference>
<gene>
    <name evidence="5" type="primary">ftsA</name>
    <name evidence="9" type="ORF">GLUCOINTEAF2_0201204</name>
</gene>
<comment type="caution">
    <text evidence="9">The sequence shown here is derived from an EMBL/GenBank/DDBJ whole genome shotgun (WGS) entry which is preliminary data.</text>
</comment>
<dbReference type="SMART" id="SM00842">
    <property type="entry name" value="FtsA"/>
    <property type="match status" value="1"/>
</dbReference>
<proteinExistence type="inferred from homology"/>
<dbReference type="Gene3D" id="3.30.420.40">
    <property type="match status" value="1"/>
</dbReference>
<dbReference type="GO" id="GO:0032153">
    <property type="term" value="C:cell division site"/>
    <property type="evidence" value="ECO:0007669"/>
    <property type="project" value="UniProtKB-UniRule"/>
</dbReference>
<dbReference type="AlphaFoldDB" id="A0A0N1FLS5"/>
<dbReference type="InterPro" id="IPR050696">
    <property type="entry name" value="FtsA/MreB"/>
</dbReference>
<accession>A0A0N1FLS5</accession>
<keyword evidence="4 5" id="KW-0131">Cell cycle</keyword>
<name>A0A0N1FLS5_9PROT</name>
<dbReference type="SUPFAM" id="SSF53067">
    <property type="entry name" value="Actin-like ATPase domain"/>
    <property type="match status" value="2"/>
</dbReference>
<comment type="similarity">
    <text evidence="5 6">Belongs to the FtsA/MreB family.</text>
</comment>
<dbReference type="InterPro" id="IPR020823">
    <property type="entry name" value="Cell_div_FtsA"/>
</dbReference>
<dbReference type="NCBIfam" id="TIGR01174">
    <property type="entry name" value="ftsA"/>
    <property type="match status" value="1"/>
</dbReference>
<evidence type="ECO:0000313" key="10">
    <source>
        <dbReference type="Proteomes" id="UP000031553"/>
    </source>
</evidence>
<evidence type="ECO:0000256" key="6">
    <source>
        <dbReference type="PIRNR" id="PIRNR003101"/>
    </source>
</evidence>